<proteinExistence type="predicted"/>
<feature type="domain" description="Pru" evidence="7">
    <location>
        <begin position="117"/>
        <end position="239"/>
    </location>
</feature>
<dbReference type="PANTHER" id="PTHR12225">
    <property type="entry name" value="ADHESION REGULATING MOLECULE 1 110 KDA CELL MEMBRANE GLYCOPROTEIN"/>
    <property type="match status" value="1"/>
</dbReference>
<dbReference type="GO" id="GO:0061133">
    <property type="term" value="F:endopeptidase activator activity"/>
    <property type="evidence" value="ECO:0007669"/>
    <property type="project" value="TreeGrafter"/>
</dbReference>
<reference evidence="9" key="3">
    <citation type="submission" date="2015-06" db="UniProtKB">
        <authorList>
            <consortium name="EnsemblProtists"/>
        </authorList>
    </citation>
    <scope>IDENTIFICATION</scope>
</reference>
<feature type="signal peptide" evidence="6">
    <location>
        <begin position="1"/>
        <end position="21"/>
    </location>
</feature>
<sequence length="510" mass="59167">MPANELMRLLCLCIIAQGCSTMGRRCCTVRSQGGQRGMGTFLRHGAGKKVKGILALRGGKEYSDFSESFQSSLEERIDPHELDQLLTDHLLFIDEDKAETVAMREGVQKEKNKEEEIPVLPSDEFKAGKMEEEGGVLRPLTERGLLTIEQHEDDGMWHLHWTSRVPNRASVGKLDILLLSGDGWIERLMDWKGEPVTGARIYRVGLNSTGRVYYFWMQEASIEVDDVLFNRVDHILNPPTYNESLEGFGWRWTSHLNISLSQGLHKALVGVRDANLELPNVPAAHDEQWRRVSEVQSHKYRQHWIVYNRMHPPQQAQDKVATPRLIPMGGKHPRFWEKDGATRITHWDPISITCPTPGAEIYYTFWPSIDYYWNVEDADETPCELSWEKYQGPFSLPLPYFFEEKGYEDWRVKAVAVKEGMTRSDVVAGEFAVVTHKEDLPKVRYDVHMRLRHVLENSSHPLFIEYDMRIRRACYARKKHWEAQLEKHASGEINEFTEQQEKQKHRQKQE</sequence>
<dbReference type="GO" id="GO:0005737">
    <property type="term" value="C:cytoplasm"/>
    <property type="evidence" value="ECO:0007669"/>
    <property type="project" value="UniProtKB-SubCell"/>
</dbReference>
<dbReference type="STRING" id="905079.L1IUN6"/>
<dbReference type="Proteomes" id="UP000011087">
    <property type="component" value="Unassembled WGS sequence"/>
</dbReference>
<keyword evidence="3" id="KW-0963">Cytoplasm</keyword>
<evidence type="ECO:0000256" key="5">
    <source>
        <dbReference type="ARBA" id="ARBA00023242"/>
    </source>
</evidence>
<dbReference type="GO" id="GO:0005634">
    <property type="term" value="C:nucleus"/>
    <property type="evidence" value="ECO:0007669"/>
    <property type="project" value="UniProtKB-SubCell"/>
</dbReference>
<dbReference type="eggNOG" id="KOG3037">
    <property type="taxonomic scope" value="Eukaryota"/>
</dbReference>
<reference evidence="10" key="2">
    <citation type="submission" date="2012-11" db="EMBL/GenBank/DDBJ databases">
        <authorList>
            <person name="Kuo A."/>
            <person name="Curtis B.A."/>
            <person name="Tanifuji G."/>
            <person name="Burki F."/>
            <person name="Gruber A."/>
            <person name="Irimia M."/>
            <person name="Maruyama S."/>
            <person name="Arias M.C."/>
            <person name="Ball S.G."/>
            <person name="Gile G.H."/>
            <person name="Hirakawa Y."/>
            <person name="Hopkins J.F."/>
            <person name="Rensing S.A."/>
            <person name="Schmutz J."/>
            <person name="Symeonidi A."/>
            <person name="Elias M."/>
            <person name="Eveleigh R.J."/>
            <person name="Herman E.K."/>
            <person name="Klute M.J."/>
            <person name="Nakayama T."/>
            <person name="Obornik M."/>
            <person name="Reyes-Prieto A."/>
            <person name="Armbrust E.V."/>
            <person name="Aves S.J."/>
            <person name="Beiko R.G."/>
            <person name="Coutinho P."/>
            <person name="Dacks J.B."/>
            <person name="Durnford D.G."/>
            <person name="Fast N.M."/>
            <person name="Green B.R."/>
            <person name="Grisdale C."/>
            <person name="Hempe F."/>
            <person name="Henrissat B."/>
            <person name="Hoppner M.P."/>
            <person name="Ishida K.-I."/>
            <person name="Kim E."/>
            <person name="Koreny L."/>
            <person name="Kroth P.G."/>
            <person name="Liu Y."/>
            <person name="Malik S.-B."/>
            <person name="Maier U.G."/>
            <person name="McRose D."/>
            <person name="Mock T."/>
            <person name="Neilson J.A."/>
            <person name="Onodera N.T."/>
            <person name="Poole A.M."/>
            <person name="Pritham E.J."/>
            <person name="Richards T.A."/>
            <person name="Rocap G."/>
            <person name="Roy S.W."/>
            <person name="Sarai C."/>
            <person name="Schaack S."/>
            <person name="Shirato S."/>
            <person name="Slamovits C.H."/>
            <person name="Spencer D.F."/>
            <person name="Suzuki S."/>
            <person name="Worden A.Z."/>
            <person name="Zauner S."/>
            <person name="Barry K."/>
            <person name="Bell C."/>
            <person name="Bharti A.K."/>
            <person name="Crow J.A."/>
            <person name="Grimwood J."/>
            <person name="Kramer R."/>
            <person name="Lindquist E."/>
            <person name="Lucas S."/>
            <person name="Salamov A."/>
            <person name="McFadden G.I."/>
            <person name="Lane C.E."/>
            <person name="Keeling P.J."/>
            <person name="Gray M.W."/>
            <person name="Grigoriev I.V."/>
            <person name="Archibald J.M."/>
        </authorList>
    </citation>
    <scope>NUCLEOTIDE SEQUENCE</scope>
    <source>
        <strain evidence="10">CCMP2712</strain>
    </source>
</reference>
<dbReference type="InterPro" id="IPR006773">
    <property type="entry name" value="Rpn13/ADRM1"/>
</dbReference>
<evidence type="ECO:0000259" key="7">
    <source>
        <dbReference type="PROSITE" id="PS51917"/>
    </source>
</evidence>
<dbReference type="Gene3D" id="2.30.29.70">
    <property type="entry name" value="Proteasomal ubiquitin receptor Rpn13/ADRM1"/>
    <property type="match status" value="1"/>
</dbReference>
<dbReference type="InterPro" id="IPR038633">
    <property type="entry name" value="Rpn13/ADRM1_Pru_sf"/>
</dbReference>
<dbReference type="PROSITE" id="PS51917">
    <property type="entry name" value="PRU"/>
    <property type="match status" value="1"/>
</dbReference>
<evidence type="ECO:0000313" key="10">
    <source>
        <dbReference type="Proteomes" id="UP000011087"/>
    </source>
</evidence>
<dbReference type="InterPro" id="IPR044868">
    <property type="entry name" value="Rpn13/ADRM1_Pru"/>
</dbReference>
<dbReference type="GeneID" id="17296392"/>
<organism evidence="8">
    <name type="scientific">Guillardia theta (strain CCMP2712)</name>
    <name type="common">Cryptophyte</name>
    <dbReference type="NCBI Taxonomy" id="905079"/>
    <lineage>
        <taxon>Eukaryota</taxon>
        <taxon>Cryptophyceae</taxon>
        <taxon>Pyrenomonadales</taxon>
        <taxon>Geminigeraceae</taxon>
        <taxon>Guillardia</taxon>
    </lineage>
</organism>
<gene>
    <name evidence="8" type="ORF">GUITHDRAFT_114343</name>
</gene>
<keyword evidence="6" id="KW-0732">Signal</keyword>
<dbReference type="EnsemblProtists" id="EKX39614">
    <property type="protein sequence ID" value="EKX39614"/>
    <property type="gene ID" value="GUITHDRAFT_114343"/>
</dbReference>
<name>L1IUN6_GUITC</name>
<dbReference type="KEGG" id="gtt:GUITHDRAFT_114343"/>
<comment type="subcellular location">
    <subcellularLocation>
        <location evidence="2">Cytoplasm</location>
    </subcellularLocation>
    <subcellularLocation>
        <location evidence="1">Nucleus</location>
    </subcellularLocation>
</comment>
<dbReference type="GO" id="GO:0070628">
    <property type="term" value="F:proteasome binding"/>
    <property type="evidence" value="ECO:0007669"/>
    <property type="project" value="TreeGrafter"/>
</dbReference>
<evidence type="ECO:0000256" key="2">
    <source>
        <dbReference type="ARBA" id="ARBA00004496"/>
    </source>
</evidence>
<dbReference type="PANTHER" id="PTHR12225:SF0">
    <property type="entry name" value="PROTEASOMAL UBIQUITIN RECEPTOR ADRM1"/>
    <property type="match status" value="1"/>
</dbReference>
<evidence type="ECO:0000313" key="8">
    <source>
        <dbReference type="EMBL" id="EKX39614.1"/>
    </source>
</evidence>
<protein>
    <recommendedName>
        <fullName evidence="7">Pru domain-containing protein</fullName>
    </recommendedName>
</protein>
<accession>L1IUN6</accession>
<keyword evidence="10" id="KW-1185">Reference proteome</keyword>
<dbReference type="RefSeq" id="XP_005826594.1">
    <property type="nucleotide sequence ID" value="XM_005826537.1"/>
</dbReference>
<evidence type="ECO:0000256" key="3">
    <source>
        <dbReference type="ARBA" id="ARBA00022490"/>
    </source>
</evidence>
<dbReference type="OrthoDB" id="340431at2759"/>
<evidence type="ECO:0000256" key="6">
    <source>
        <dbReference type="SAM" id="SignalP"/>
    </source>
</evidence>
<reference evidence="8 10" key="1">
    <citation type="journal article" date="2012" name="Nature">
        <title>Algal genomes reveal evolutionary mosaicism and the fate of nucleomorphs.</title>
        <authorList>
            <consortium name="DOE Joint Genome Institute"/>
            <person name="Curtis B.A."/>
            <person name="Tanifuji G."/>
            <person name="Burki F."/>
            <person name="Gruber A."/>
            <person name="Irimia M."/>
            <person name="Maruyama S."/>
            <person name="Arias M.C."/>
            <person name="Ball S.G."/>
            <person name="Gile G.H."/>
            <person name="Hirakawa Y."/>
            <person name="Hopkins J.F."/>
            <person name="Kuo A."/>
            <person name="Rensing S.A."/>
            <person name="Schmutz J."/>
            <person name="Symeonidi A."/>
            <person name="Elias M."/>
            <person name="Eveleigh R.J."/>
            <person name="Herman E.K."/>
            <person name="Klute M.J."/>
            <person name="Nakayama T."/>
            <person name="Obornik M."/>
            <person name="Reyes-Prieto A."/>
            <person name="Armbrust E.V."/>
            <person name="Aves S.J."/>
            <person name="Beiko R.G."/>
            <person name="Coutinho P."/>
            <person name="Dacks J.B."/>
            <person name="Durnford D.G."/>
            <person name="Fast N.M."/>
            <person name="Green B.R."/>
            <person name="Grisdale C.J."/>
            <person name="Hempel F."/>
            <person name="Henrissat B."/>
            <person name="Hoppner M.P."/>
            <person name="Ishida K."/>
            <person name="Kim E."/>
            <person name="Koreny L."/>
            <person name="Kroth P.G."/>
            <person name="Liu Y."/>
            <person name="Malik S.B."/>
            <person name="Maier U.G."/>
            <person name="McRose D."/>
            <person name="Mock T."/>
            <person name="Neilson J.A."/>
            <person name="Onodera N.T."/>
            <person name="Poole A.M."/>
            <person name="Pritham E.J."/>
            <person name="Richards T.A."/>
            <person name="Rocap G."/>
            <person name="Roy S.W."/>
            <person name="Sarai C."/>
            <person name="Schaack S."/>
            <person name="Shirato S."/>
            <person name="Slamovits C.H."/>
            <person name="Spencer D.F."/>
            <person name="Suzuki S."/>
            <person name="Worden A.Z."/>
            <person name="Zauner S."/>
            <person name="Barry K."/>
            <person name="Bell C."/>
            <person name="Bharti A.K."/>
            <person name="Crow J.A."/>
            <person name="Grimwood J."/>
            <person name="Kramer R."/>
            <person name="Lindquist E."/>
            <person name="Lucas S."/>
            <person name="Salamov A."/>
            <person name="McFadden G.I."/>
            <person name="Lane C.E."/>
            <person name="Keeling P.J."/>
            <person name="Gray M.W."/>
            <person name="Grigoriev I.V."/>
            <person name="Archibald J.M."/>
        </authorList>
    </citation>
    <scope>NUCLEOTIDE SEQUENCE</scope>
    <source>
        <strain evidence="8 10">CCMP2712</strain>
    </source>
</reference>
<evidence type="ECO:0000256" key="1">
    <source>
        <dbReference type="ARBA" id="ARBA00004123"/>
    </source>
</evidence>
<dbReference type="EMBL" id="JH993038">
    <property type="protein sequence ID" value="EKX39614.1"/>
    <property type="molecule type" value="Genomic_DNA"/>
</dbReference>
<keyword evidence="4" id="KW-0647">Proteasome</keyword>
<feature type="chain" id="PRO_5008770512" description="Pru domain-containing protein" evidence="6">
    <location>
        <begin position="22"/>
        <end position="510"/>
    </location>
</feature>
<keyword evidence="5" id="KW-0539">Nucleus</keyword>
<dbReference type="Pfam" id="PF04683">
    <property type="entry name" value="Rpn13_ADRM1_Pru"/>
    <property type="match status" value="1"/>
</dbReference>
<dbReference type="PaxDb" id="55529-EKX39614"/>
<dbReference type="AlphaFoldDB" id="L1IUN6"/>
<dbReference type="HOGENOM" id="CLU_534693_0_0_1"/>
<evidence type="ECO:0000313" key="9">
    <source>
        <dbReference type="EnsemblProtists" id="EKX39614"/>
    </source>
</evidence>
<dbReference type="GO" id="GO:0008541">
    <property type="term" value="C:proteasome regulatory particle, lid subcomplex"/>
    <property type="evidence" value="ECO:0007669"/>
    <property type="project" value="TreeGrafter"/>
</dbReference>
<evidence type="ECO:0000256" key="4">
    <source>
        <dbReference type="ARBA" id="ARBA00022942"/>
    </source>
</evidence>